<sequence>MAVTEEASVEELRSALKIHPVLCSILVQRGVTTFSDAKNFFRPQLEQLHSPWLMKDMDKAVARILTALRANEKILVFGDYDVDGTTAVAVMYRFLKTQHRQLDFYLPHRYKEGYGISKAGIDFAKENGFSLVIALDCGIKSADLIDYANCLNVDFIICDHHLPDTIIPKAVAVLNPKQKDCSYPYKELCGCGVGYKLIIALCEKLGLPSSFPYQYLDLVATAIAADIVPITGENRILAFYGLDIVNKAPNPGIKALAFLSGAQQPLHIYNLVFMIAPRINAAGRMDDARKAVKLFVSETYEEALTYAELLHNDNSERKEADASITEEALGLILQNETWISRKSTVVYQPHWHKGVVGIVASRLIEHHYRPTVVLTESGGYAAGSARSVPGFNLYEAIHACREYLLGYGGHFAAAGLTLNKDHIDAFREKFEEVVAASITEDQQIPAILIDAEIKLSDITPAFYNIIRQMEPFGPGNMTPVFVARGVKDHGSRIVKEKHLRFKIQQEGVLFTGIGFQLAHKFSIIESGHPFDIVFKIDENEWNGQKSLQLKVEDLKAAVF</sequence>
<dbReference type="InterPro" id="IPR038763">
    <property type="entry name" value="DHH_sf"/>
</dbReference>
<feature type="domain" description="DHHA1" evidence="7">
    <location>
        <begin position="345"/>
        <end position="435"/>
    </location>
</feature>
<dbReference type="STRING" id="1176587.A8C56_17725"/>
<evidence type="ECO:0000256" key="4">
    <source>
        <dbReference type="ARBA" id="ARBA00022801"/>
    </source>
</evidence>
<dbReference type="GO" id="GO:0003676">
    <property type="term" value="F:nucleic acid binding"/>
    <property type="evidence" value="ECO:0007669"/>
    <property type="project" value="InterPro"/>
</dbReference>
<feature type="domain" description="RecJ OB" evidence="8">
    <location>
        <begin position="449"/>
        <end position="553"/>
    </location>
</feature>
<keyword evidence="3" id="KW-0540">Nuclease</keyword>
<accession>A0A1A9IBG7</accession>
<dbReference type="Gene3D" id="3.90.1640.30">
    <property type="match status" value="1"/>
</dbReference>
<dbReference type="GO" id="GO:0006310">
    <property type="term" value="P:DNA recombination"/>
    <property type="evidence" value="ECO:0007669"/>
    <property type="project" value="InterPro"/>
</dbReference>
<keyword evidence="5 9" id="KW-0269">Exonuclease</keyword>
<evidence type="ECO:0000313" key="9">
    <source>
        <dbReference type="EMBL" id="ANH84031.1"/>
    </source>
</evidence>
<dbReference type="AlphaFoldDB" id="A0A1A9IBG7"/>
<evidence type="ECO:0000256" key="5">
    <source>
        <dbReference type="ARBA" id="ARBA00022839"/>
    </source>
</evidence>
<reference evidence="9 10" key="1">
    <citation type="submission" date="2016-05" db="EMBL/GenBank/DDBJ databases">
        <title>Niabella ginsenosidivorans BS26 whole genome sequencing.</title>
        <authorList>
            <person name="Im W.T."/>
            <person name="Siddiqi M.Z."/>
        </authorList>
    </citation>
    <scope>NUCLEOTIDE SEQUENCE [LARGE SCALE GENOMIC DNA]</scope>
    <source>
        <strain evidence="9 10">BS26</strain>
    </source>
</reference>
<evidence type="ECO:0000259" key="6">
    <source>
        <dbReference type="Pfam" id="PF01368"/>
    </source>
</evidence>
<dbReference type="GO" id="GO:0006281">
    <property type="term" value="P:DNA repair"/>
    <property type="evidence" value="ECO:0007669"/>
    <property type="project" value="InterPro"/>
</dbReference>
<dbReference type="KEGG" id="nia:A8C56_17725"/>
<dbReference type="SUPFAM" id="SSF64182">
    <property type="entry name" value="DHH phosphoesterases"/>
    <property type="match status" value="1"/>
</dbReference>
<evidence type="ECO:0000313" key="10">
    <source>
        <dbReference type="Proteomes" id="UP000077667"/>
    </source>
</evidence>
<evidence type="ECO:0000256" key="2">
    <source>
        <dbReference type="ARBA" id="ARBA00019841"/>
    </source>
</evidence>
<evidence type="ECO:0000259" key="7">
    <source>
        <dbReference type="Pfam" id="PF02272"/>
    </source>
</evidence>
<dbReference type="Pfam" id="PF17768">
    <property type="entry name" value="RecJ_OB"/>
    <property type="match status" value="1"/>
</dbReference>
<organism evidence="9 10">
    <name type="scientific">Niabella ginsenosidivorans</name>
    <dbReference type="NCBI Taxonomy" id="1176587"/>
    <lineage>
        <taxon>Bacteria</taxon>
        <taxon>Pseudomonadati</taxon>
        <taxon>Bacteroidota</taxon>
        <taxon>Chitinophagia</taxon>
        <taxon>Chitinophagales</taxon>
        <taxon>Chitinophagaceae</taxon>
        <taxon>Niabella</taxon>
    </lineage>
</organism>
<keyword evidence="10" id="KW-1185">Reference proteome</keyword>
<gene>
    <name evidence="9" type="ORF">A8C56_17725</name>
</gene>
<dbReference type="Pfam" id="PF02272">
    <property type="entry name" value="DHHA1"/>
    <property type="match status" value="1"/>
</dbReference>
<dbReference type="EMBL" id="CP015772">
    <property type="protein sequence ID" value="ANH84031.1"/>
    <property type="molecule type" value="Genomic_DNA"/>
</dbReference>
<dbReference type="InterPro" id="IPR001667">
    <property type="entry name" value="DDH_dom"/>
</dbReference>
<protein>
    <recommendedName>
        <fullName evidence="2">Single-stranded-DNA-specific exonuclease RecJ</fullName>
    </recommendedName>
</protein>
<comment type="similarity">
    <text evidence="1">Belongs to the RecJ family.</text>
</comment>
<dbReference type="InterPro" id="IPR003156">
    <property type="entry name" value="DHHA1_dom"/>
</dbReference>
<dbReference type="InterPro" id="IPR041122">
    <property type="entry name" value="RecJ_OB"/>
</dbReference>
<dbReference type="PANTHER" id="PTHR30255">
    <property type="entry name" value="SINGLE-STRANDED-DNA-SPECIFIC EXONUCLEASE RECJ"/>
    <property type="match status" value="1"/>
</dbReference>
<dbReference type="Proteomes" id="UP000077667">
    <property type="component" value="Chromosome"/>
</dbReference>
<keyword evidence="4" id="KW-0378">Hydrolase</keyword>
<evidence type="ECO:0000256" key="1">
    <source>
        <dbReference type="ARBA" id="ARBA00005915"/>
    </source>
</evidence>
<dbReference type="InterPro" id="IPR004610">
    <property type="entry name" value="RecJ"/>
</dbReference>
<evidence type="ECO:0000256" key="3">
    <source>
        <dbReference type="ARBA" id="ARBA00022722"/>
    </source>
</evidence>
<dbReference type="GO" id="GO:0008409">
    <property type="term" value="F:5'-3' exonuclease activity"/>
    <property type="evidence" value="ECO:0007669"/>
    <property type="project" value="InterPro"/>
</dbReference>
<feature type="domain" description="DDH" evidence="6">
    <location>
        <begin position="73"/>
        <end position="223"/>
    </location>
</feature>
<name>A0A1A9IBG7_9BACT</name>
<dbReference type="Gene3D" id="3.10.310.30">
    <property type="match status" value="1"/>
</dbReference>
<dbReference type="InterPro" id="IPR051673">
    <property type="entry name" value="SSDNA_exonuclease_RecJ"/>
</dbReference>
<dbReference type="PANTHER" id="PTHR30255:SF2">
    <property type="entry name" value="SINGLE-STRANDED-DNA-SPECIFIC EXONUCLEASE RECJ"/>
    <property type="match status" value="1"/>
</dbReference>
<evidence type="ECO:0000259" key="8">
    <source>
        <dbReference type="Pfam" id="PF17768"/>
    </source>
</evidence>
<dbReference type="RefSeq" id="WP_067762217.1">
    <property type="nucleotide sequence ID" value="NZ_CP015772.1"/>
</dbReference>
<proteinExistence type="inferred from homology"/>
<dbReference type="Pfam" id="PF01368">
    <property type="entry name" value="DHH"/>
    <property type="match status" value="1"/>
</dbReference>
<dbReference type="NCBIfam" id="TIGR00644">
    <property type="entry name" value="recJ"/>
    <property type="match status" value="1"/>
</dbReference>